<dbReference type="Gene3D" id="3.30.565.10">
    <property type="entry name" value="Histidine kinase-like ATPase, C-terminal domain"/>
    <property type="match status" value="1"/>
</dbReference>
<feature type="domain" description="HAMP" evidence="8">
    <location>
        <begin position="322"/>
        <end position="374"/>
    </location>
</feature>
<dbReference type="Pfam" id="PF02518">
    <property type="entry name" value="HATPase_c"/>
    <property type="match status" value="1"/>
</dbReference>
<evidence type="ECO:0000256" key="1">
    <source>
        <dbReference type="ARBA" id="ARBA00004651"/>
    </source>
</evidence>
<gene>
    <name evidence="9" type="ORF">ABID47_001501</name>
</gene>
<name>A0ABV2EZG7_9BACL</name>
<reference evidence="9 10" key="1">
    <citation type="submission" date="2024-06" db="EMBL/GenBank/DDBJ databases">
        <title>Genomic Encyclopedia of Type Strains, Phase IV (KMG-IV): sequencing the most valuable type-strain genomes for metagenomic binning, comparative biology and taxonomic classification.</title>
        <authorList>
            <person name="Goeker M."/>
        </authorList>
    </citation>
    <scope>NUCLEOTIDE SEQUENCE [LARGE SCALE GENOMIC DNA]</scope>
    <source>
        <strain evidence="9 10">DSM 17253</strain>
    </source>
</reference>
<evidence type="ECO:0000256" key="6">
    <source>
        <dbReference type="ARBA" id="ARBA00023136"/>
    </source>
</evidence>
<organism evidence="9 10">
    <name type="scientific">Paenibacillus favisporus</name>
    <dbReference type="NCBI Taxonomy" id="221028"/>
    <lineage>
        <taxon>Bacteria</taxon>
        <taxon>Bacillati</taxon>
        <taxon>Bacillota</taxon>
        <taxon>Bacilli</taxon>
        <taxon>Bacillales</taxon>
        <taxon>Paenibacillaceae</taxon>
        <taxon>Paenibacillus</taxon>
    </lineage>
</organism>
<proteinExistence type="predicted"/>
<dbReference type="EC" id="2.7.13.3" evidence="9"/>
<evidence type="ECO:0000256" key="5">
    <source>
        <dbReference type="ARBA" id="ARBA00022777"/>
    </source>
</evidence>
<keyword evidence="2" id="KW-1003">Cell membrane</keyword>
<evidence type="ECO:0000256" key="3">
    <source>
        <dbReference type="ARBA" id="ARBA00022553"/>
    </source>
</evidence>
<dbReference type="InterPro" id="IPR036890">
    <property type="entry name" value="HATPase_C_sf"/>
</dbReference>
<dbReference type="Pfam" id="PF06580">
    <property type="entry name" value="His_kinase"/>
    <property type="match status" value="1"/>
</dbReference>
<dbReference type="SUPFAM" id="SSF158472">
    <property type="entry name" value="HAMP domain-like"/>
    <property type="match status" value="1"/>
</dbReference>
<evidence type="ECO:0000313" key="10">
    <source>
        <dbReference type="Proteomes" id="UP001549098"/>
    </source>
</evidence>
<comment type="caution">
    <text evidence="9">The sequence shown here is derived from an EMBL/GenBank/DDBJ whole genome shotgun (WGS) entry which is preliminary data.</text>
</comment>
<sequence length="618" mass="71370">MIRIWKNRFRQSIQLRLTGYFILILIPLVVISTFSNHRSRTILKNQIGDRTQSAMQSVVHYVDLTMQGVYELTTVLANNYDINRRFEYAGKVLTPQSILDFQWIDQQIAAISSVNRMAPKASLFHYDSGILLSTTGYQKEQNPEQLEWVKQAIEADGKITLFFPEENRYNANHMIDPIYNENVMVVMRRMSLLNPERNKNIVILPLSKDYFVSQLRRLLPSSRAEAFLFTQDGKLIATTASSTATPPSWPDEGKDLIAGHLPGYPERMLMVRVTSQDSGWKLVMIQPEKDILQESRTLQRWTYLIIAVSVLISLWISWIVYSGISKPMKKMVTAMKEMRRGQLDTQIIHRREDEFGYVMDTFNHLASAQRHLIEDVYEKQILLTKTEFKLLQSQINPHFLYNTLDSIYSAAVLSDADDVGEMVINLSKFLRYSLGKGKEHYTVSETFNHLNYYIKVQQRRFDFEVTYRMGEGTEDILLLKLLLQPLVENAILHGLERKHGGRALDISAVNDGEWFVAEVKDNGVGMAPNRLQYIQRQLDGISMMNLDLSAGRDRMDTELYGLRNVKSRLKLHYGEKADLVIDSDELVGTRIRLYIPRVECGSIRYMEGTGHEFNDRGR</sequence>
<evidence type="ECO:0000259" key="8">
    <source>
        <dbReference type="PROSITE" id="PS50885"/>
    </source>
</evidence>
<evidence type="ECO:0000313" key="9">
    <source>
        <dbReference type="EMBL" id="MET3544907.1"/>
    </source>
</evidence>
<keyword evidence="7" id="KW-1133">Transmembrane helix</keyword>
<dbReference type="InterPro" id="IPR003594">
    <property type="entry name" value="HATPase_dom"/>
</dbReference>
<comment type="subcellular location">
    <subcellularLocation>
        <location evidence="1">Cell membrane</location>
        <topology evidence="1">Multi-pass membrane protein</topology>
    </subcellularLocation>
</comment>
<evidence type="ECO:0000256" key="4">
    <source>
        <dbReference type="ARBA" id="ARBA00022679"/>
    </source>
</evidence>
<protein>
    <submittedName>
        <fullName evidence="9">Two-component system sensor histidine kinase YesM</fullName>
        <ecNumber evidence="9">2.7.13.3</ecNumber>
    </submittedName>
</protein>
<dbReference type="Gene3D" id="6.10.340.10">
    <property type="match status" value="1"/>
</dbReference>
<dbReference type="InterPro" id="IPR003660">
    <property type="entry name" value="HAMP_dom"/>
</dbReference>
<keyword evidence="10" id="KW-1185">Reference proteome</keyword>
<feature type="transmembrane region" description="Helical" evidence="7">
    <location>
        <begin position="301"/>
        <end position="321"/>
    </location>
</feature>
<dbReference type="EMBL" id="JBEPLV010000001">
    <property type="protein sequence ID" value="MET3544907.1"/>
    <property type="molecule type" value="Genomic_DNA"/>
</dbReference>
<dbReference type="RefSeq" id="WP_354495533.1">
    <property type="nucleotide sequence ID" value="NZ_JBEPLV010000001.1"/>
</dbReference>
<dbReference type="CDD" id="cd06225">
    <property type="entry name" value="HAMP"/>
    <property type="match status" value="1"/>
</dbReference>
<dbReference type="SMART" id="SM00387">
    <property type="entry name" value="HATPase_c"/>
    <property type="match status" value="1"/>
</dbReference>
<dbReference type="PANTHER" id="PTHR34220">
    <property type="entry name" value="SENSOR HISTIDINE KINASE YPDA"/>
    <property type="match status" value="1"/>
</dbReference>
<dbReference type="SUPFAM" id="SSF55874">
    <property type="entry name" value="ATPase domain of HSP90 chaperone/DNA topoisomerase II/histidine kinase"/>
    <property type="match status" value="1"/>
</dbReference>
<dbReference type="SMART" id="SM00304">
    <property type="entry name" value="HAMP"/>
    <property type="match status" value="1"/>
</dbReference>
<accession>A0ABV2EZG7</accession>
<keyword evidence="4 9" id="KW-0808">Transferase</keyword>
<keyword evidence="5 9" id="KW-0418">Kinase</keyword>
<dbReference type="Proteomes" id="UP001549098">
    <property type="component" value="Unassembled WGS sequence"/>
</dbReference>
<keyword evidence="6 7" id="KW-0472">Membrane</keyword>
<keyword evidence="7" id="KW-0812">Transmembrane</keyword>
<dbReference type="InterPro" id="IPR010559">
    <property type="entry name" value="Sig_transdc_His_kin_internal"/>
</dbReference>
<dbReference type="GO" id="GO:0004673">
    <property type="term" value="F:protein histidine kinase activity"/>
    <property type="evidence" value="ECO:0007669"/>
    <property type="project" value="UniProtKB-EC"/>
</dbReference>
<evidence type="ECO:0000256" key="2">
    <source>
        <dbReference type="ARBA" id="ARBA00022475"/>
    </source>
</evidence>
<dbReference type="PANTHER" id="PTHR34220:SF7">
    <property type="entry name" value="SENSOR HISTIDINE KINASE YPDA"/>
    <property type="match status" value="1"/>
</dbReference>
<feature type="transmembrane region" description="Helical" evidence="7">
    <location>
        <begin position="20"/>
        <end position="37"/>
    </location>
</feature>
<dbReference type="InterPro" id="IPR050640">
    <property type="entry name" value="Bact_2-comp_sensor_kinase"/>
</dbReference>
<evidence type="ECO:0000256" key="7">
    <source>
        <dbReference type="SAM" id="Phobius"/>
    </source>
</evidence>
<dbReference type="Pfam" id="PF00672">
    <property type="entry name" value="HAMP"/>
    <property type="match status" value="1"/>
</dbReference>
<keyword evidence="3" id="KW-0597">Phosphoprotein</keyword>
<dbReference type="PROSITE" id="PS50885">
    <property type="entry name" value="HAMP"/>
    <property type="match status" value="1"/>
</dbReference>